<sequence>MISASYVRMMAAYNRWQNGQLTECFLSLPDVELRRERGAYFGSILGTANHLLWGDLMWMSRFDGGDKPAGGITGSEALCADLVDWQSARKDMDARIVAWADGLSDERLAGTLTWFSGAAGHEVTKPLGMLVVHMYNHQTHHHGQIHKMLTEADAKAPVSDLFFMPEDA</sequence>
<dbReference type="RefSeq" id="WP_386737676.1">
    <property type="nucleotide sequence ID" value="NZ_JBHRXI010000049.1"/>
</dbReference>
<dbReference type="SUPFAM" id="SSF109854">
    <property type="entry name" value="DinB/YfiT-like putative metalloenzymes"/>
    <property type="match status" value="1"/>
</dbReference>
<reference evidence="4" key="1">
    <citation type="journal article" date="2019" name="Int. J. Syst. Evol. Microbiol.">
        <title>The Global Catalogue of Microorganisms (GCM) 10K type strain sequencing project: providing services to taxonomists for standard genome sequencing and annotation.</title>
        <authorList>
            <consortium name="The Broad Institute Genomics Platform"/>
            <consortium name="The Broad Institute Genome Sequencing Center for Infectious Disease"/>
            <person name="Wu L."/>
            <person name="Ma J."/>
        </authorList>
    </citation>
    <scope>NUCLEOTIDE SEQUENCE [LARGE SCALE GENOMIC DNA]</scope>
    <source>
        <strain evidence="4">KCTC 42911</strain>
    </source>
</reference>
<name>A0ABV7TPI5_9RHOB</name>
<dbReference type="PANTHER" id="PTHR37302:SF1">
    <property type="entry name" value="PROTEIN DINB"/>
    <property type="match status" value="1"/>
</dbReference>
<keyword evidence="4" id="KW-1185">Reference proteome</keyword>
<dbReference type="Gene3D" id="1.20.120.450">
    <property type="entry name" value="dinb family like domain"/>
    <property type="match status" value="1"/>
</dbReference>
<protein>
    <submittedName>
        <fullName evidence="3">DinB family protein</fullName>
    </submittedName>
</protein>
<dbReference type="PANTHER" id="PTHR37302">
    <property type="entry name" value="SLR1116 PROTEIN"/>
    <property type="match status" value="1"/>
</dbReference>
<comment type="similarity">
    <text evidence="1">Belongs to the DinB family.</text>
</comment>
<dbReference type="EMBL" id="JBHRXI010000049">
    <property type="protein sequence ID" value="MFC3616363.1"/>
    <property type="molecule type" value="Genomic_DNA"/>
</dbReference>
<evidence type="ECO:0000313" key="3">
    <source>
        <dbReference type="EMBL" id="MFC3616363.1"/>
    </source>
</evidence>
<proteinExistence type="inferred from homology"/>
<comment type="caution">
    <text evidence="3">The sequence shown here is derived from an EMBL/GenBank/DDBJ whole genome shotgun (WGS) entry which is preliminary data.</text>
</comment>
<keyword evidence="2" id="KW-0479">Metal-binding</keyword>
<dbReference type="InterPro" id="IPR034660">
    <property type="entry name" value="DinB/YfiT-like"/>
</dbReference>
<organism evidence="3 4">
    <name type="scientific">Lutimaribacter marinistellae</name>
    <dbReference type="NCBI Taxonomy" id="1820329"/>
    <lineage>
        <taxon>Bacteria</taxon>
        <taxon>Pseudomonadati</taxon>
        <taxon>Pseudomonadota</taxon>
        <taxon>Alphaproteobacteria</taxon>
        <taxon>Rhodobacterales</taxon>
        <taxon>Roseobacteraceae</taxon>
        <taxon>Lutimaribacter</taxon>
    </lineage>
</organism>
<dbReference type="Proteomes" id="UP001595629">
    <property type="component" value="Unassembled WGS sequence"/>
</dbReference>
<evidence type="ECO:0000256" key="1">
    <source>
        <dbReference type="ARBA" id="ARBA00008635"/>
    </source>
</evidence>
<dbReference type="InterPro" id="IPR007837">
    <property type="entry name" value="DinB"/>
</dbReference>
<evidence type="ECO:0000313" key="4">
    <source>
        <dbReference type="Proteomes" id="UP001595629"/>
    </source>
</evidence>
<dbReference type="Pfam" id="PF05163">
    <property type="entry name" value="DinB"/>
    <property type="match status" value="1"/>
</dbReference>
<evidence type="ECO:0000256" key="2">
    <source>
        <dbReference type="ARBA" id="ARBA00022723"/>
    </source>
</evidence>
<gene>
    <name evidence="3" type="ORF">ACFORG_21685</name>
</gene>
<accession>A0ABV7TPI5</accession>